<proteinExistence type="predicted"/>
<sequence length="225" mass="24392">MCGKPVWRRVLVGMGLAKHFATQTTLDGTTMIGMHDYHQHAFLNSQNETGVVKMAGEGFSSEGVCHLTNDNPMDKCKLGHVHEQPHNPNQPLKEDCEELAKFVKQSPALCEPGRKDFNLDFAKPGMLLLAAYRSCAFGVTWDNSFPGGELGDNQAIQIGNLDMGEMVQEAMGTSTWTDDKGVGRVAAVGDMICNEDIRPGWGVFTAQTKPVKGGDAPPTPSKSEL</sequence>
<comment type="caution">
    <text evidence="3">The sequence shown here is derived from an EMBL/GenBank/DDBJ whole genome shotgun (WGS) entry which is preliminary data.</text>
</comment>
<evidence type="ECO:0000313" key="4">
    <source>
        <dbReference type="Proteomes" id="UP001201980"/>
    </source>
</evidence>
<evidence type="ECO:0000256" key="1">
    <source>
        <dbReference type="SAM" id="MobiDB-lite"/>
    </source>
</evidence>
<gene>
    <name evidence="3" type="ORF">MKZ38_004418</name>
</gene>
<reference evidence="3" key="1">
    <citation type="submission" date="2022-07" db="EMBL/GenBank/DDBJ databases">
        <title>Draft genome sequence of Zalerion maritima ATCC 34329, a (micro)plastics degrading marine fungus.</title>
        <authorList>
            <person name="Paco A."/>
            <person name="Goncalves M.F.M."/>
            <person name="Rocha-Santos T.A.P."/>
            <person name="Alves A."/>
        </authorList>
    </citation>
    <scope>NUCLEOTIDE SEQUENCE</scope>
    <source>
        <strain evidence="3">ATCC 34329</strain>
    </source>
</reference>
<dbReference type="AlphaFoldDB" id="A0AAD5RSF5"/>
<dbReference type="Pfam" id="PF14856">
    <property type="entry name" value="Hce2"/>
    <property type="match status" value="1"/>
</dbReference>
<dbReference type="InterPro" id="IPR029226">
    <property type="entry name" value="Ecp2-like"/>
</dbReference>
<evidence type="ECO:0000313" key="3">
    <source>
        <dbReference type="EMBL" id="KAJ2897742.1"/>
    </source>
</evidence>
<accession>A0AAD5RSF5</accession>
<feature type="domain" description="Ecp2 effector protein-like" evidence="2">
    <location>
        <begin position="76"/>
        <end position="193"/>
    </location>
</feature>
<organism evidence="3 4">
    <name type="scientific">Zalerion maritima</name>
    <dbReference type="NCBI Taxonomy" id="339359"/>
    <lineage>
        <taxon>Eukaryota</taxon>
        <taxon>Fungi</taxon>
        <taxon>Dikarya</taxon>
        <taxon>Ascomycota</taxon>
        <taxon>Pezizomycotina</taxon>
        <taxon>Sordariomycetes</taxon>
        <taxon>Lulworthiomycetidae</taxon>
        <taxon>Lulworthiales</taxon>
        <taxon>Lulworthiaceae</taxon>
        <taxon>Zalerion</taxon>
    </lineage>
</organism>
<name>A0AAD5RSF5_9PEZI</name>
<evidence type="ECO:0000259" key="2">
    <source>
        <dbReference type="Pfam" id="PF14856"/>
    </source>
</evidence>
<dbReference type="Proteomes" id="UP001201980">
    <property type="component" value="Unassembled WGS sequence"/>
</dbReference>
<dbReference type="EMBL" id="JAKWBI020000259">
    <property type="protein sequence ID" value="KAJ2897742.1"/>
    <property type="molecule type" value="Genomic_DNA"/>
</dbReference>
<feature type="region of interest" description="Disordered" evidence="1">
    <location>
        <begin position="206"/>
        <end position="225"/>
    </location>
</feature>
<protein>
    <recommendedName>
        <fullName evidence="2">Ecp2 effector protein-like domain-containing protein</fullName>
    </recommendedName>
</protein>
<keyword evidence="4" id="KW-1185">Reference proteome</keyword>